<evidence type="ECO:0000256" key="3">
    <source>
        <dbReference type="SAM" id="MobiDB-lite"/>
    </source>
</evidence>
<keyword evidence="2" id="KW-0539">Nucleus</keyword>
<dbReference type="Proteomes" id="UP001295684">
    <property type="component" value="Unassembled WGS sequence"/>
</dbReference>
<gene>
    <name evidence="5" type="ORF">ECRASSUSDP1_LOCUS4586</name>
</gene>
<dbReference type="InterPro" id="IPR010402">
    <property type="entry name" value="CCT_domain"/>
</dbReference>
<name>A0AAD1XA14_EUPCR</name>
<evidence type="ECO:0000256" key="1">
    <source>
        <dbReference type="ARBA" id="ARBA00004123"/>
    </source>
</evidence>
<evidence type="ECO:0000313" key="5">
    <source>
        <dbReference type="EMBL" id="CAI2363256.1"/>
    </source>
</evidence>
<accession>A0AAD1XA14</accession>
<evidence type="ECO:0000313" key="6">
    <source>
        <dbReference type="Proteomes" id="UP001295684"/>
    </source>
</evidence>
<dbReference type="PANTHER" id="PTHR31319">
    <property type="entry name" value="ZINC FINGER PROTEIN CONSTANS-LIKE 4"/>
    <property type="match status" value="1"/>
</dbReference>
<dbReference type="GO" id="GO:0005634">
    <property type="term" value="C:nucleus"/>
    <property type="evidence" value="ECO:0007669"/>
    <property type="project" value="UniProtKB-SubCell"/>
</dbReference>
<dbReference type="InterPro" id="IPR045281">
    <property type="entry name" value="CONSTANS-like"/>
</dbReference>
<dbReference type="EMBL" id="CAMPGE010004409">
    <property type="protein sequence ID" value="CAI2363256.1"/>
    <property type="molecule type" value="Genomic_DNA"/>
</dbReference>
<keyword evidence="6" id="KW-1185">Reference proteome</keyword>
<sequence length="395" mass="45903">MSVTEENICARLDQEPSQVSPFLQGVRFADPSCTPSQQIDLLDVKDDYFKPSHVNHKVDISGENFLQYWGKQVENYSQKDQELPLEGPVGHILKEFEHEHRIDDSFNSHNSFEGKDAFYSPNTGSLEEFFDEAPKNFEDIIDECSDGNCHFNQCIEEDNTEKADPTLAQKDKGSAEESHCNISSQARKKRDVKMSRKAREANINLTKDSGRKSILKKHQRISLKTTNREDPSLIIKIRSGNKVLTNEKVCIRGVAKDQDQSSTKIEENKMMAYRSSCSTSTISNERSEGNSNSHKDASVSFIELEDNSRIFCRSIGPLKANERKQKVLHYLEKKRSRKWHKRINYNTRKQVADVRPRYKGRFVTNEQYEEFKQIERKKTEEKLRQKIFKIERVRR</sequence>
<feature type="region of interest" description="Disordered" evidence="3">
    <location>
        <begin position="160"/>
        <end position="179"/>
    </location>
</feature>
<comment type="subcellular location">
    <subcellularLocation>
        <location evidence="1">Nucleus</location>
    </subcellularLocation>
</comment>
<evidence type="ECO:0000256" key="2">
    <source>
        <dbReference type="ARBA" id="ARBA00023242"/>
    </source>
</evidence>
<dbReference type="AlphaFoldDB" id="A0AAD1XA14"/>
<dbReference type="PANTHER" id="PTHR31319:SF77">
    <property type="entry name" value="ZINC FINGER PROTEIN CONSTANS-LIKE 4"/>
    <property type="match status" value="1"/>
</dbReference>
<evidence type="ECO:0000259" key="4">
    <source>
        <dbReference type="PROSITE" id="PS51017"/>
    </source>
</evidence>
<organism evidence="5 6">
    <name type="scientific">Euplotes crassus</name>
    <dbReference type="NCBI Taxonomy" id="5936"/>
    <lineage>
        <taxon>Eukaryota</taxon>
        <taxon>Sar</taxon>
        <taxon>Alveolata</taxon>
        <taxon>Ciliophora</taxon>
        <taxon>Intramacronucleata</taxon>
        <taxon>Spirotrichea</taxon>
        <taxon>Hypotrichia</taxon>
        <taxon>Euplotida</taxon>
        <taxon>Euplotidae</taxon>
        <taxon>Moneuplotes</taxon>
    </lineage>
</organism>
<proteinExistence type="predicted"/>
<comment type="caution">
    <text evidence="5">The sequence shown here is derived from an EMBL/GenBank/DDBJ whole genome shotgun (WGS) entry which is preliminary data.</text>
</comment>
<feature type="domain" description="CCT" evidence="4">
    <location>
        <begin position="323"/>
        <end position="365"/>
    </location>
</feature>
<protein>
    <recommendedName>
        <fullName evidence="4">CCT domain-containing protein</fullName>
    </recommendedName>
</protein>
<dbReference type="Pfam" id="PF06203">
    <property type="entry name" value="CCT"/>
    <property type="match status" value="1"/>
</dbReference>
<reference evidence="5" key="1">
    <citation type="submission" date="2023-07" db="EMBL/GenBank/DDBJ databases">
        <authorList>
            <consortium name="AG Swart"/>
            <person name="Singh M."/>
            <person name="Singh A."/>
            <person name="Seah K."/>
            <person name="Emmerich C."/>
        </authorList>
    </citation>
    <scope>NUCLEOTIDE SEQUENCE</scope>
    <source>
        <strain evidence="5">DP1</strain>
    </source>
</reference>
<dbReference type="PROSITE" id="PS51017">
    <property type="entry name" value="CCT"/>
    <property type="match status" value="1"/>
</dbReference>